<protein>
    <submittedName>
        <fullName evidence="1">Uncharacterized protein</fullName>
    </submittedName>
</protein>
<proteinExistence type="predicted"/>
<keyword evidence="2" id="KW-1185">Reference proteome</keyword>
<reference evidence="2" key="1">
    <citation type="journal article" date="2023" name="Front. Plant Sci.">
        <title>Chromosomal-level genome assembly of Melastoma candidum provides insights into trichome evolution.</title>
        <authorList>
            <person name="Zhong Y."/>
            <person name="Wu W."/>
            <person name="Sun C."/>
            <person name="Zou P."/>
            <person name="Liu Y."/>
            <person name="Dai S."/>
            <person name="Zhou R."/>
        </authorList>
    </citation>
    <scope>NUCLEOTIDE SEQUENCE [LARGE SCALE GENOMIC DNA]</scope>
</reference>
<organism evidence="1 2">
    <name type="scientific">Melastoma candidum</name>
    <dbReference type="NCBI Taxonomy" id="119954"/>
    <lineage>
        <taxon>Eukaryota</taxon>
        <taxon>Viridiplantae</taxon>
        <taxon>Streptophyta</taxon>
        <taxon>Embryophyta</taxon>
        <taxon>Tracheophyta</taxon>
        <taxon>Spermatophyta</taxon>
        <taxon>Magnoliopsida</taxon>
        <taxon>eudicotyledons</taxon>
        <taxon>Gunneridae</taxon>
        <taxon>Pentapetalae</taxon>
        <taxon>rosids</taxon>
        <taxon>malvids</taxon>
        <taxon>Myrtales</taxon>
        <taxon>Melastomataceae</taxon>
        <taxon>Melastomatoideae</taxon>
        <taxon>Melastomateae</taxon>
        <taxon>Melastoma</taxon>
    </lineage>
</organism>
<gene>
    <name evidence="1" type="ORF">MLD38_010244</name>
</gene>
<dbReference type="EMBL" id="CM042883">
    <property type="protein sequence ID" value="KAI4371954.1"/>
    <property type="molecule type" value="Genomic_DNA"/>
</dbReference>
<comment type="caution">
    <text evidence="1">The sequence shown here is derived from an EMBL/GenBank/DDBJ whole genome shotgun (WGS) entry which is preliminary data.</text>
</comment>
<dbReference type="Proteomes" id="UP001057402">
    <property type="component" value="Chromosome 4"/>
</dbReference>
<accession>A0ACB9QZC8</accession>
<sequence length="222" mass="24919">MRGDIPVVIVQPSIIESTLKEPFPGWMQGNRMMDPVVLYYGKGQLTEFLVDPDGVLDVVPVDMVVNATLAAIAKHGSTGKSGISMYQIASSVVNPLMNRELARLLYEHYRASPIMDSQGRPIPVSSMQLFSSMDEFTDFLHRGSSQRSGLAAKSVSNAKVTQQFEVISRKLMEQAKNLASRYELYTFYLPMTICRFDNNNTEQLMESMSEDEKRMFGLMPEA</sequence>
<evidence type="ECO:0000313" key="2">
    <source>
        <dbReference type="Proteomes" id="UP001057402"/>
    </source>
</evidence>
<evidence type="ECO:0000313" key="1">
    <source>
        <dbReference type="EMBL" id="KAI4371954.1"/>
    </source>
</evidence>
<name>A0ACB9QZC8_9MYRT</name>